<dbReference type="AlphaFoldDB" id="A0A1V2V2B1"/>
<reference evidence="1 2" key="1">
    <citation type="submission" date="2015-07" db="EMBL/GenBank/DDBJ databases">
        <title>Acinetobacter yuneri, a novel member of Acinetobacter calcoaceticus-Acinetobacter baumannii complex isolated from clinical specimen.</title>
        <authorList>
            <person name="Yu Y."/>
        </authorList>
    </citation>
    <scope>NUCLEOTIDE SEQUENCE [LARGE SCALE GENOMIC DNA]</scope>
    <source>
        <strain evidence="1 2">A362</strain>
    </source>
</reference>
<comment type="caution">
    <text evidence="1">The sequence shown here is derived from an EMBL/GenBank/DDBJ whole genome shotgun (WGS) entry which is preliminary data.</text>
</comment>
<dbReference type="EMBL" id="LFZS01000001">
    <property type="protein sequence ID" value="ONN56286.1"/>
    <property type="molecule type" value="Genomic_DNA"/>
</dbReference>
<dbReference type="Proteomes" id="UP000189376">
    <property type="component" value="Unassembled WGS sequence"/>
</dbReference>
<name>A0A1V2V2B1_9GAMM</name>
<evidence type="ECO:0000313" key="2">
    <source>
        <dbReference type="Proteomes" id="UP000189376"/>
    </source>
</evidence>
<accession>A0A1V2V2B1</accession>
<gene>
    <name evidence="1" type="ORF">AC058_01120</name>
</gene>
<protein>
    <submittedName>
        <fullName evidence="1">Uncharacterized protein</fullName>
    </submittedName>
</protein>
<keyword evidence="2" id="KW-1185">Reference proteome</keyword>
<dbReference type="RefSeq" id="WP_077168269.1">
    <property type="nucleotide sequence ID" value="NZ_LFZS01000001.1"/>
</dbReference>
<evidence type="ECO:0000313" key="1">
    <source>
        <dbReference type="EMBL" id="ONN56286.1"/>
    </source>
</evidence>
<proteinExistence type="predicted"/>
<sequence length="182" mass="21624">MKFLSENIEISILKQWLSDDFFEVWVHPQLVTGFNKKDLKTAEFKYIENHHNSCEETSDEYDIVITDYLSGCLAQDSFNLVNEISVKDFMSAVLYSITKLYSSYAAYPFAWNGAYLVKKDNLDFIFSEIYKEFYSLDSEHLKNMLRVFCIELLSDYIDGLNRVNHDKYKEIENYRTDNTYMY</sequence>
<organism evidence="1 2">
    <name type="scientific">Acinetobacter genomosp. 33YU</name>
    <dbReference type="NCBI Taxonomy" id="1675530"/>
    <lineage>
        <taxon>Bacteria</taxon>
        <taxon>Pseudomonadati</taxon>
        <taxon>Pseudomonadota</taxon>
        <taxon>Gammaproteobacteria</taxon>
        <taxon>Moraxellales</taxon>
        <taxon>Moraxellaceae</taxon>
        <taxon>Acinetobacter</taxon>
    </lineage>
</organism>